<dbReference type="AlphaFoldDB" id="A0A0D3FAV3"/>
<evidence type="ECO:0000256" key="1">
    <source>
        <dbReference type="SAM" id="MobiDB-lite"/>
    </source>
</evidence>
<evidence type="ECO:0000313" key="2">
    <source>
        <dbReference type="EnsemblPlants" id="OBART02G33660.1"/>
    </source>
</evidence>
<dbReference type="Gramene" id="OBART02G33660.1">
    <property type="protein sequence ID" value="OBART02G33660.1"/>
    <property type="gene ID" value="OBART02G33660"/>
</dbReference>
<protein>
    <submittedName>
        <fullName evidence="2">Uncharacterized protein</fullName>
    </submittedName>
</protein>
<reference evidence="2" key="2">
    <citation type="submission" date="2015-03" db="UniProtKB">
        <authorList>
            <consortium name="EnsemblPlants"/>
        </authorList>
    </citation>
    <scope>IDENTIFICATION</scope>
</reference>
<dbReference type="HOGENOM" id="CLU_1680594_0_0_1"/>
<name>A0A0D3FAV3_9ORYZ</name>
<evidence type="ECO:0000313" key="3">
    <source>
        <dbReference type="Proteomes" id="UP000026960"/>
    </source>
</evidence>
<feature type="region of interest" description="Disordered" evidence="1">
    <location>
        <begin position="1"/>
        <end position="22"/>
    </location>
</feature>
<dbReference type="PaxDb" id="65489-OBART02G33660.1"/>
<accession>A0A0D3FAV3</accession>
<keyword evidence="3" id="KW-1185">Reference proteome</keyword>
<dbReference type="EnsemblPlants" id="OBART02G33660.1">
    <property type="protein sequence ID" value="OBART02G33660.1"/>
    <property type="gene ID" value="OBART02G33660"/>
</dbReference>
<sequence length="157" mass="17155">MVGAAPLEADGDSKSGESNKQETLQCDTGRYNIVRFGLGRGGGVTAFGNAWASGVVISPASATMRRWGGGGSYQPRIWALWGIGGNRIVRGAVTQLSQFLNRECRSEEARHNRRACSLRWQSHPKAKDDHRGTGVTVHKTRTTKYRLPSGVYQKQPV</sequence>
<proteinExistence type="predicted"/>
<reference evidence="2" key="1">
    <citation type="journal article" date="2009" name="Rice">
        <title>De Novo Next Generation Sequencing of Plant Genomes.</title>
        <authorList>
            <person name="Rounsley S."/>
            <person name="Marri P.R."/>
            <person name="Yu Y."/>
            <person name="He R."/>
            <person name="Sisneros N."/>
            <person name="Goicoechea J.L."/>
            <person name="Lee S.J."/>
            <person name="Angelova A."/>
            <person name="Kudrna D."/>
            <person name="Luo M."/>
            <person name="Affourtit J."/>
            <person name="Desany B."/>
            <person name="Knight J."/>
            <person name="Niazi F."/>
            <person name="Egholm M."/>
            <person name="Wing R.A."/>
        </authorList>
    </citation>
    <scope>NUCLEOTIDE SEQUENCE [LARGE SCALE GENOMIC DNA]</scope>
    <source>
        <strain evidence="2">cv. IRGC 105608</strain>
    </source>
</reference>
<dbReference type="Proteomes" id="UP000026960">
    <property type="component" value="Chromosome 2"/>
</dbReference>
<feature type="compositionally biased region" description="Basic and acidic residues" evidence="1">
    <location>
        <begin position="11"/>
        <end position="20"/>
    </location>
</feature>
<organism evidence="2">
    <name type="scientific">Oryza barthii</name>
    <dbReference type="NCBI Taxonomy" id="65489"/>
    <lineage>
        <taxon>Eukaryota</taxon>
        <taxon>Viridiplantae</taxon>
        <taxon>Streptophyta</taxon>
        <taxon>Embryophyta</taxon>
        <taxon>Tracheophyta</taxon>
        <taxon>Spermatophyta</taxon>
        <taxon>Magnoliopsida</taxon>
        <taxon>Liliopsida</taxon>
        <taxon>Poales</taxon>
        <taxon>Poaceae</taxon>
        <taxon>BOP clade</taxon>
        <taxon>Oryzoideae</taxon>
        <taxon>Oryzeae</taxon>
        <taxon>Oryzinae</taxon>
        <taxon>Oryza</taxon>
    </lineage>
</organism>